<dbReference type="OrthoDB" id="5367645at2759"/>
<comment type="caution">
    <text evidence="3">The sequence shown here is derived from an EMBL/GenBank/DDBJ whole genome shotgun (WGS) entry which is preliminary data.</text>
</comment>
<feature type="compositionally biased region" description="Low complexity" evidence="1">
    <location>
        <begin position="7"/>
        <end position="23"/>
    </location>
</feature>
<dbReference type="AlphaFoldDB" id="A0A423VB43"/>
<accession>A0A423VB43</accession>
<evidence type="ECO:0000313" key="3">
    <source>
        <dbReference type="EMBL" id="ROV88135.1"/>
    </source>
</evidence>
<reference evidence="3 4" key="1">
    <citation type="submission" date="2015-09" db="EMBL/GenBank/DDBJ databases">
        <title>Host preference determinants of Valsa canker pathogens revealed by comparative genomics.</title>
        <authorList>
            <person name="Yin Z."/>
            <person name="Huang L."/>
        </authorList>
    </citation>
    <scope>NUCLEOTIDE SEQUENCE [LARGE SCALE GENOMIC DNA]</scope>
    <source>
        <strain evidence="3 4">03-1</strain>
    </source>
</reference>
<name>A0A423VB43_9PEZI</name>
<gene>
    <name evidence="3" type="ORF">VMCG_10438</name>
</gene>
<dbReference type="Proteomes" id="UP000283895">
    <property type="component" value="Unassembled WGS sequence"/>
</dbReference>
<feature type="region of interest" description="Disordered" evidence="1">
    <location>
        <begin position="323"/>
        <end position="468"/>
    </location>
</feature>
<protein>
    <recommendedName>
        <fullName evidence="5">Mid2 domain-containing protein</fullName>
    </recommendedName>
</protein>
<evidence type="ECO:0000256" key="1">
    <source>
        <dbReference type="SAM" id="MobiDB-lite"/>
    </source>
</evidence>
<evidence type="ECO:0000313" key="4">
    <source>
        <dbReference type="Proteomes" id="UP000283895"/>
    </source>
</evidence>
<dbReference type="EMBL" id="LKEA01000083">
    <property type="protein sequence ID" value="ROV88135.1"/>
    <property type="molecule type" value="Genomic_DNA"/>
</dbReference>
<feature type="transmembrane region" description="Helical" evidence="2">
    <location>
        <begin position="184"/>
        <end position="205"/>
    </location>
</feature>
<feature type="region of interest" description="Disordered" evidence="1">
    <location>
        <begin position="276"/>
        <end position="308"/>
    </location>
</feature>
<dbReference type="STRING" id="356882.A0A423VB43"/>
<evidence type="ECO:0000256" key="2">
    <source>
        <dbReference type="SAM" id="Phobius"/>
    </source>
</evidence>
<organism evidence="3 4">
    <name type="scientific">Cytospora schulzeri</name>
    <dbReference type="NCBI Taxonomy" id="448051"/>
    <lineage>
        <taxon>Eukaryota</taxon>
        <taxon>Fungi</taxon>
        <taxon>Dikarya</taxon>
        <taxon>Ascomycota</taxon>
        <taxon>Pezizomycotina</taxon>
        <taxon>Sordariomycetes</taxon>
        <taxon>Sordariomycetidae</taxon>
        <taxon>Diaporthales</taxon>
        <taxon>Cytosporaceae</taxon>
        <taxon>Cytospora</taxon>
    </lineage>
</organism>
<keyword evidence="4" id="KW-1185">Reference proteome</keyword>
<keyword evidence="2" id="KW-0472">Membrane</keyword>
<keyword evidence="2" id="KW-0812">Transmembrane</keyword>
<feature type="region of interest" description="Disordered" evidence="1">
    <location>
        <begin position="1"/>
        <end position="23"/>
    </location>
</feature>
<feature type="compositionally biased region" description="Polar residues" evidence="1">
    <location>
        <begin position="385"/>
        <end position="397"/>
    </location>
</feature>
<proteinExistence type="predicted"/>
<feature type="transmembrane region" description="Helical" evidence="2">
    <location>
        <begin position="34"/>
        <end position="54"/>
    </location>
</feature>
<sequence length="503" mass="53968">MTMTMTWPQSQSQSQSESQSPSWQLKGCQRSSRLLFRVFSMTYLYAFVLGALAWCTAVEATDSQDSVTWIYPKGGEMFYYLDTVNVTYQSPYSNPWMYLFCYEDSTVNSVSERNAGSNSNQWSLADVERPDGPITTGAVPTATATSAASSMEVTDTVTSASVSASAATASITSNGDGLTHGAKIGVGIGVGLGTSILCVGLFCWYHRHLKHKEHEQDVYRKVIDRYYGGAGSPGSGGLPGHTVDLVNEWRYQTQHPVALVAGTSYSMTSVHSNDWHNRDPGSPFQYYDPTSDGHPGNTSVTGTPTAFPASMPAQAAEADNFEASHVNTPPGPVPESAAGYGDRDSGHAPSTSNVARQRMPSVNYGPTGRLDAGTGADFSLLPDYQSPTGARPNNTFADDNLYEARTPSTPPPPHSAHTRTTRPPMPAPQPSVAGSSAAAPNIAPSELPTEQSHRGYGPEAELPGNSQQHMLKYQRSNMHDVEQKFLVADVMPFRKKGGASSET</sequence>
<keyword evidence="2" id="KW-1133">Transmembrane helix</keyword>
<evidence type="ECO:0008006" key="5">
    <source>
        <dbReference type="Google" id="ProtNLM"/>
    </source>
</evidence>